<dbReference type="GO" id="GO:0070483">
    <property type="term" value="P:detection of hypoxia"/>
    <property type="evidence" value="ECO:0007669"/>
    <property type="project" value="UniProtKB-ARBA"/>
</dbReference>
<keyword evidence="5" id="KW-0560">Oxidoreductase</keyword>
<accession>A0A5J9WF06</accession>
<comment type="caution">
    <text evidence="8">The sequence shown here is derived from an EMBL/GenBank/DDBJ whole genome shotgun (WGS) entry which is preliminary data.</text>
</comment>
<evidence type="ECO:0000256" key="4">
    <source>
        <dbReference type="ARBA" id="ARBA00022723"/>
    </source>
</evidence>
<name>A0A5J9WF06_9POAL</name>
<sequence length="120" mass="13542">MAASRLAKPVLDADLNAPCDALVLYRNSGGNMHRFAAETPSVFIDVLGPLYSQKRDCTYYQDFPCSNNDPSKPISLDATDEKKARLAWLKETGKLKGLKMYEVCHTEGHRSFRRVLIVHR</sequence>
<keyword evidence="6" id="KW-0408">Iron</keyword>
<reference evidence="8 9" key="1">
    <citation type="journal article" date="2019" name="Sci. Rep.">
        <title>A high-quality genome of Eragrostis curvula grass provides insights into Poaceae evolution and supports new strategies to enhance forage quality.</title>
        <authorList>
            <person name="Carballo J."/>
            <person name="Santos B.A.C.M."/>
            <person name="Zappacosta D."/>
            <person name="Garbus I."/>
            <person name="Selva J.P."/>
            <person name="Gallo C.A."/>
            <person name="Diaz A."/>
            <person name="Albertini E."/>
            <person name="Caccamo M."/>
            <person name="Echenique V."/>
        </authorList>
    </citation>
    <scope>NUCLEOTIDE SEQUENCE [LARGE SCALE GENOMIC DNA]</scope>
    <source>
        <strain evidence="9">cv. Victoria</strain>
        <tissue evidence="8">Leaf</tissue>
    </source>
</reference>
<comment type="similarity">
    <text evidence="2">Belongs to the cysteine dioxygenase family.</text>
</comment>
<dbReference type="InterPro" id="IPR011051">
    <property type="entry name" value="RmlC_Cupin_sf"/>
</dbReference>
<protein>
    <recommendedName>
        <fullName evidence="3">cysteine dioxygenase</fullName>
        <ecNumber evidence="3">1.13.11.20</ecNumber>
    </recommendedName>
</protein>
<evidence type="ECO:0000256" key="6">
    <source>
        <dbReference type="ARBA" id="ARBA00023004"/>
    </source>
</evidence>
<feature type="non-terminal residue" evidence="8">
    <location>
        <position position="1"/>
    </location>
</feature>
<keyword evidence="4" id="KW-0479">Metal-binding</keyword>
<dbReference type="InterPro" id="IPR012864">
    <property type="entry name" value="PCO/ADO"/>
</dbReference>
<evidence type="ECO:0000313" key="9">
    <source>
        <dbReference type="Proteomes" id="UP000324897"/>
    </source>
</evidence>
<comment type="cofactor">
    <cofactor evidence="1">
        <name>Fe(2+)</name>
        <dbReference type="ChEBI" id="CHEBI:29033"/>
    </cofactor>
</comment>
<dbReference type="Proteomes" id="UP000324897">
    <property type="component" value="Chromosome 5"/>
</dbReference>
<evidence type="ECO:0000256" key="3">
    <source>
        <dbReference type="ARBA" id="ARBA00013133"/>
    </source>
</evidence>
<keyword evidence="9" id="KW-1185">Reference proteome</keyword>
<gene>
    <name evidence="8" type="ORF">EJB05_05348</name>
</gene>
<comment type="catalytic activity">
    <reaction evidence="7">
        <text>L-cysteine + O2 = 3-sulfino-L-alanine + H(+)</text>
        <dbReference type="Rhea" id="RHEA:20441"/>
        <dbReference type="ChEBI" id="CHEBI:15378"/>
        <dbReference type="ChEBI" id="CHEBI:15379"/>
        <dbReference type="ChEBI" id="CHEBI:35235"/>
        <dbReference type="ChEBI" id="CHEBI:61085"/>
        <dbReference type="EC" id="1.13.11.20"/>
    </reaction>
    <physiologicalReaction direction="left-to-right" evidence="7">
        <dbReference type="Rhea" id="RHEA:20442"/>
    </physiologicalReaction>
</comment>
<dbReference type="GO" id="GO:0017172">
    <property type="term" value="F:cysteine dioxygenase activity"/>
    <property type="evidence" value="ECO:0007669"/>
    <property type="project" value="UniProtKB-EC"/>
</dbReference>
<evidence type="ECO:0000256" key="5">
    <source>
        <dbReference type="ARBA" id="ARBA00023002"/>
    </source>
</evidence>
<dbReference type="EMBL" id="RWGY01000004">
    <property type="protein sequence ID" value="TVU45844.1"/>
    <property type="molecule type" value="Genomic_DNA"/>
</dbReference>
<evidence type="ECO:0000256" key="1">
    <source>
        <dbReference type="ARBA" id="ARBA00001954"/>
    </source>
</evidence>
<dbReference type="GO" id="GO:0046872">
    <property type="term" value="F:metal ion binding"/>
    <property type="evidence" value="ECO:0007669"/>
    <property type="project" value="UniProtKB-KW"/>
</dbReference>
<evidence type="ECO:0000256" key="7">
    <source>
        <dbReference type="ARBA" id="ARBA00024284"/>
    </source>
</evidence>
<dbReference type="Pfam" id="PF07847">
    <property type="entry name" value="PCO_ADO"/>
    <property type="match status" value="1"/>
</dbReference>
<dbReference type="OrthoDB" id="271433at2759"/>
<evidence type="ECO:0000256" key="2">
    <source>
        <dbReference type="ARBA" id="ARBA00006622"/>
    </source>
</evidence>
<dbReference type="EC" id="1.13.11.20" evidence="3"/>
<proteinExistence type="inferred from homology"/>
<dbReference type="SUPFAM" id="SSF51182">
    <property type="entry name" value="RmlC-like cupins"/>
    <property type="match status" value="1"/>
</dbReference>
<dbReference type="PANTHER" id="PTHR22966:SF63">
    <property type="entry name" value="CYSTEINE DIOXYGENASE"/>
    <property type="match status" value="1"/>
</dbReference>
<dbReference type="Gramene" id="TVU45844">
    <property type="protein sequence ID" value="TVU45844"/>
    <property type="gene ID" value="EJB05_05348"/>
</dbReference>
<dbReference type="AlphaFoldDB" id="A0A5J9WF06"/>
<evidence type="ECO:0000313" key="8">
    <source>
        <dbReference type="EMBL" id="TVU45844.1"/>
    </source>
</evidence>
<dbReference type="PANTHER" id="PTHR22966">
    <property type="entry name" value="2-AMINOETHANETHIOL DIOXYGENASE"/>
    <property type="match status" value="1"/>
</dbReference>
<organism evidence="8 9">
    <name type="scientific">Eragrostis curvula</name>
    <name type="common">weeping love grass</name>
    <dbReference type="NCBI Taxonomy" id="38414"/>
    <lineage>
        <taxon>Eukaryota</taxon>
        <taxon>Viridiplantae</taxon>
        <taxon>Streptophyta</taxon>
        <taxon>Embryophyta</taxon>
        <taxon>Tracheophyta</taxon>
        <taxon>Spermatophyta</taxon>
        <taxon>Magnoliopsida</taxon>
        <taxon>Liliopsida</taxon>
        <taxon>Poales</taxon>
        <taxon>Poaceae</taxon>
        <taxon>PACMAD clade</taxon>
        <taxon>Chloridoideae</taxon>
        <taxon>Eragrostideae</taxon>
        <taxon>Eragrostidinae</taxon>
        <taxon>Eragrostis</taxon>
    </lineage>
</organism>